<dbReference type="InParanoid" id="A0A7N2R353"/>
<protein>
    <submittedName>
        <fullName evidence="1">Uncharacterized protein</fullName>
    </submittedName>
</protein>
<sequence>MHFGRPVQPLSNIYWLAGSLLQEFLEAQNSIPTVIRPPIQQLWRPPDQARYKVNFDAAVFKPTNSAGIGVIAPKKSKKNLLGLQVWLEDLPEDIAP</sequence>
<keyword evidence="2" id="KW-1185">Reference proteome</keyword>
<reference evidence="1" key="2">
    <citation type="submission" date="2021-01" db="UniProtKB">
        <authorList>
            <consortium name="EnsemblPlants"/>
        </authorList>
    </citation>
    <scope>IDENTIFICATION</scope>
</reference>
<accession>A0A7N2R353</accession>
<dbReference type="Gramene" id="QL04p043263:mrna">
    <property type="protein sequence ID" value="QL04p043263:mrna"/>
    <property type="gene ID" value="QL04p043263"/>
</dbReference>
<proteinExistence type="predicted"/>
<dbReference type="EMBL" id="LRBV02000004">
    <property type="status" value="NOT_ANNOTATED_CDS"/>
    <property type="molecule type" value="Genomic_DNA"/>
</dbReference>
<evidence type="ECO:0000313" key="1">
    <source>
        <dbReference type="EnsemblPlants" id="QL04p043263:mrna"/>
    </source>
</evidence>
<evidence type="ECO:0000313" key="2">
    <source>
        <dbReference type="Proteomes" id="UP000594261"/>
    </source>
</evidence>
<reference evidence="1 2" key="1">
    <citation type="journal article" date="2016" name="G3 (Bethesda)">
        <title>First Draft Assembly and Annotation of the Genome of a California Endemic Oak Quercus lobata Nee (Fagaceae).</title>
        <authorList>
            <person name="Sork V.L."/>
            <person name="Fitz-Gibbon S.T."/>
            <person name="Puiu D."/>
            <person name="Crepeau M."/>
            <person name="Gugger P.F."/>
            <person name="Sherman R."/>
            <person name="Stevens K."/>
            <person name="Langley C.H."/>
            <person name="Pellegrini M."/>
            <person name="Salzberg S.L."/>
        </authorList>
    </citation>
    <scope>NUCLEOTIDE SEQUENCE [LARGE SCALE GENOMIC DNA]</scope>
    <source>
        <strain evidence="1 2">cv. SW786</strain>
    </source>
</reference>
<organism evidence="1 2">
    <name type="scientific">Quercus lobata</name>
    <name type="common">Valley oak</name>
    <dbReference type="NCBI Taxonomy" id="97700"/>
    <lineage>
        <taxon>Eukaryota</taxon>
        <taxon>Viridiplantae</taxon>
        <taxon>Streptophyta</taxon>
        <taxon>Embryophyta</taxon>
        <taxon>Tracheophyta</taxon>
        <taxon>Spermatophyta</taxon>
        <taxon>Magnoliopsida</taxon>
        <taxon>eudicotyledons</taxon>
        <taxon>Gunneridae</taxon>
        <taxon>Pentapetalae</taxon>
        <taxon>rosids</taxon>
        <taxon>fabids</taxon>
        <taxon>Fagales</taxon>
        <taxon>Fagaceae</taxon>
        <taxon>Quercus</taxon>
    </lineage>
</organism>
<dbReference type="Proteomes" id="UP000594261">
    <property type="component" value="Chromosome 4"/>
</dbReference>
<dbReference type="AlphaFoldDB" id="A0A7N2R353"/>
<name>A0A7N2R353_QUELO</name>
<dbReference type="EnsemblPlants" id="QL04p043263:mrna">
    <property type="protein sequence ID" value="QL04p043263:mrna"/>
    <property type="gene ID" value="QL04p043263"/>
</dbReference>